<dbReference type="Pfam" id="PF08711">
    <property type="entry name" value="Med26"/>
    <property type="match status" value="1"/>
</dbReference>
<dbReference type="SUPFAM" id="SSF47676">
    <property type="entry name" value="Conserved domain common to transcription factors TFIIS, elongin A, CRSP70"/>
    <property type="match status" value="1"/>
</dbReference>
<name>A0A0X3PPS6_SCHSO</name>
<feature type="compositionally biased region" description="Low complexity" evidence="2">
    <location>
        <begin position="492"/>
        <end position="506"/>
    </location>
</feature>
<protein>
    <recommendedName>
        <fullName evidence="3">TFIIS N-terminal domain-containing protein</fullName>
    </recommendedName>
</protein>
<evidence type="ECO:0000313" key="4">
    <source>
        <dbReference type="EMBL" id="JAP53951.1"/>
    </source>
</evidence>
<dbReference type="Pfam" id="PF06881">
    <property type="entry name" value="Elongin_A"/>
    <property type="match status" value="1"/>
</dbReference>
<comment type="subcellular location">
    <subcellularLocation>
        <location evidence="1">Nucleus</location>
    </subcellularLocation>
</comment>
<dbReference type="PROSITE" id="PS51319">
    <property type="entry name" value="TFIIS_N"/>
    <property type="match status" value="1"/>
</dbReference>
<feature type="domain" description="TFIIS N-terminal" evidence="3">
    <location>
        <begin position="7"/>
        <end position="80"/>
    </location>
</feature>
<dbReference type="GO" id="GO:0070449">
    <property type="term" value="C:elongin complex"/>
    <property type="evidence" value="ECO:0007669"/>
    <property type="project" value="InterPro"/>
</dbReference>
<keyword evidence="1" id="KW-0539">Nucleus</keyword>
<dbReference type="PANTHER" id="PTHR15141">
    <property type="entry name" value="TRANSCRIPTION ELONGATION FACTOR B POLYPEPTIDE 3"/>
    <property type="match status" value="1"/>
</dbReference>
<evidence type="ECO:0000256" key="1">
    <source>
        <dbReference type="PROSITE-ProRule" id="PRU00649"/>
    </source>
</evidence>
<reference evidence="4" key="1">
    <citation type="submission" date="2016-01" db="EMBL/GenBank/DDBJ databases">
        <title>Reference transcriptome for the parasite Schistocephalus solidus: insights into the molecular evolution of parasitism.</title>
        <authorList>
            <person name="Hebert F.O."/>
            <person name="Grambauer S."/>
            <person name="Barber I."/>
            <person name="Landry C.R."/>
            <person name="Aubin-Horth N."/>
        </authorList>
    </citation>
    <scope>NUCLEOTIDE SEQUENCE</scope>
</reference>
<evidence type="ECO:0000256" key="2">
    <source>
        <dbReference type="SAM" id="MobiDB-lite"/>
    </source>
</evidence>
<dbReference type="InterPro" id="IPR017923">
    <property type="entry name" value="TFIIS_N"/>
</dbReference>
<evidence type="ECO:0000259" key="3">
    <source>
        <dbReference type="PROSITE" id="PS51319"/>
    </source>
</evidence>
<dbReference type="Gene3D" id="6.10.250.3180">
    <property type="match status" value="1"/>
</dbReference>
<gene>
    <name evidence="4" type="ORF">TR130461</name>
</gene>
<dbReference type="InterPro" id="IPR035441">
    <property type="entry name" value="TFIIS/LEDGF_dom_sf"/>
</dbReference>
<dbReference type="InterPro" id="IPR010684">
    <property type="entry name" value="RNA_pol_II_trans_fac_SIII_A"/>
</dbReference>
<feature type="region of interest" description="Disordered" evidence="2">
    <location>
        <begin position="458"/>
        <end position="515"/>
    </location>
</feature>
<accession>A0A0X3PPS6</accession>
<dbReference type="PANTHER" id="PTHR15141:SF76">
    <property type="entry name" value="TRANSCRIPTION ELONGATION FACTOR B POLYPEPTIDE 3"/>
    <property type="match status" value="1"/>
</dbReference>
<dbReference type="EMBL" id="GEEE01009274">
    <property type="protein sequence ID" value="JAP53951.1"/>
    <property type="molecule type" value="Transcribed_RNA"/>
</dbReference>
<proteinExistence type="predicted"/>
<dbReference type="GO" id="GO:0006368">
    <property type="term" value="P:transcription elongation by RNA polymerase II"/>
    <property type="evidence" value="ECO:0007669"/>
    <property type="project" value="InterPro"/>
</dbReference>
<sequence length="527" mass="58556">MSVDIVTALSRFSDTLSDGTVEGSAKLKVLGTLNEVALTLSELSRSGVGRAVRRLKGEPGELGKAARNLLLKWKSLLDEHIKRENIVIESSVHKNRTNPTVSRSHDKKPLEIAPKKRPKFEKSDERDSEIAKSVNGSLAHFPHNSSADSFAEKKPRKNEKHNTELSATPLGSNALPAVSCETLSLDSSCGLSFEESLSMSSTVSKKPKQKKHKILKSSYTLSSNPLPSSSREFAEEVLNSLAEPVDRPDAYVRKATIRVESIYKGNEDTDDDDGTLKFKSKKVMWAPRVKKTNKHLDDGLLDESTLLSPTFYQPQSLVDLCLGVIEKNISLVDHVGLVPFELFSRVLTNASAEDLARIEKHNPQFNGLTDDFWRRHVLRDFPECKNMTPRYKETWANMYSRLAAERSKRLDRFIHRSASKLKAEREMRRTTLTTDVITPAQIQRRAAREANLRCSFGAKRSSAPHSRQHNSAPTRMVFKPRNMSMPTPPTPTQSSTAHNPSAVVAGGAAGGGGNLLGKLRKQFLKGR</sequence>
<dbReference type="Gene3D" id="1.20.930.10">
    <property type="entry name" value="Conserved domain common to transcription factors TFIIS, elongin A, CRSP70"/>
    <property type="match status" value="1"/>
</dbReference>
<feature type="compositionally biased region" description="Polar residues" evidence="2">
    <location>
        <begin position="463"/>
        <end position="473"/>
    </location>
</feature>
<feature type="compositionally biased region" description="Basic and acidic residues" evidence="2">
    <location>
        <begin position="103"/>
        <end position="130"/>
    </location>
</feature>
<dbReference type="AlphaFoldDB" id="A0A0X3PPS6"/>
<organism evidence="4">
    <name type="scientific">Schistocephalus solidus</name>
    <name type="common">Tapeworm</name>
    <dbReference type="NCBI Taxonomy" id="70667"/>
    <lineage>
        <taxon>Eukaryota</taxon>
        <taxon>Metazoa</taxon>
        <taxon>Spiralia</taxon>
        <taxon>Lophotrochozoa</taxon>
        <taxon>Platyhelminthes</taxon>
        <taxon>Cestoda</taxon>
        <taxon>Eucestoda</taxon>
        <taxon>Diphyllobothriidea</taxon>
        <taxon>Diphyllobothriidae</taxon>
        <taxon>Schistocephalus</taxon>
    </lineage>
</organism>
<feature type="region of interest" description="Disordered" evidence="2">
    <location>
        <begin position="95"/>
        <end position="169"/>
    </location>
</feature>
<dbReference type="InterPro" id="IPR051870">
    <property type="entry name" value="Elongin-A_domain"/>
</dbReference>